<sequence length="168" mass="19384">MSGISGRKMTKVQAKRKVWYNKNAVRRKFQVGDLVLLLATSKQNKMAVQWTNPGVIKSQLSKTNYIVRMANKNHKVQIYHVNLLKLYNQRPERINLIVSGRQGIHELETEELAIPYPVSNPNIYDFERIKEDSAPEGRIISIAIDDLRKLLGRYQKVFSNEPGKTHLV</sequence>
<dbReference type="Proteomes" id="UP000499080">
    <property type="component" value="Unassembled WGS sequence"/>
</dbReference>
<name>A0A4Y2F7L1_ARAVE</name>
<reference evidence="1 2" key="1">
    <citation type="journal article" date="2019" name="Sci. Rep.">
        <title>Orb-weaving spider Araneus ventricosus genome elucidates the spidroin gene catalogue.</title>
        <authorList>
            <person name="Kono N."/>
            <person name="Nakamura H."/>
            <person name="Ohtoshi R."/>
            <person name="Moran D.A.P."/>
            <person name="Shinohara A."/>
            <person name="Yoshida Y."/>
            <person name="Fujiwara M."/>
            <person name="Mori M."/>
            <person name="Tomita M."/>
            <person name="Arakawa K."/>
        </authorList>
    </citation>
    <scope>NUCLEOTIDE SEQUENCE [LARGE SCALE GENOMIC DNA]</scope>
</reference>
<protein>
    <submittedName>
        <fullName evidence="1">Uncharacterized protein</fullName>
    </submittedName>
</protein>
<gene>
    <name evidence="1" type="ORF">AVEN_221924_1</name>
</gene>
<evidence type="ECO:0000313" key="1">
    <source>
        <dbReference type="EMBL" id="GBM36648.1"/>
    </source>
</evidence>
<accession>A0A4Y2F7L1</accession>
<organism evidence="1 2">
    <name type="scientific">Araneus ventricosus</name>
    <name type="common">Orbweaver spider</name>
    <name type="synonym">Epeira ventricosa</name>
    <dbReference type="NCBI Taxonomy" id="182803"/>
    <lineage>
        <taxon>Eukaryota</taxon>
        <taxon>Metazoa</taxon>
        <taxon>Ecdysozoa</taxon>
        <taxon>Arthropoda</taxon>
        <taxon>Chelicerata</taxon>
        <taxon>Arachnida</taxon>
        <taxon>Araneae</taxon>
        <taxon>Araneomorphae</taxon>
        <taxon>Entelegynae</taxon>
        <taxon>Araneoidea</taxon>
        <taxon>Araneidae</taxon>
        <taxon>Araneus</taxon>
    </lineage>
</organism>
<dbReference type="AlphaFoldDB" id="A0A4Y2F7L1"/>
<dbReference type="EMBL" id="BGPR01000817">
    <property type="protein sequence ID" value="GBM36648.1"/>
    <property type="molecule type" value="Genomic_DNA"/>
</dbReference>
<dbReference type="OrthoDB" id="6434872at2759"/>
<evidence type="ECO:0000313" key="2">
    <source>
        <dbReference type="Proteomes" id="UP000499080"/>
    </source>
</evidence>
<keyword evidence="2" id="KW-1185">Reference proteome</keyword>
<proteinExistence type="predicted"/>
<comment type="caution">
    <text evidence="1">The sequence shown here is derived from an EMBL/GenBank/DDBJ whole genome shotgun (WGS) entry which is preliminary data.</text>
</comment>